<keyword evidence="3" id="KW-0645">Protease</keyword>
<dbReference type="GO" id="GO:0009372">
    <property type="term" value="P:quorum sensing"/>
    <property type="evidence" value="ECO:0007669"/>
    <property type="project" value="UniProtKB-KW"/>
</dbReference>
<dbReference type="PATRIC" id="fig|1121305.3.peg.178"/>
<dbReference type="EC" id="3.4.-.-" evidence="9"/>
<dbReference type="GO" id="GO:0008233">
    <property type="term" value="F:peptidase activity"/>
    <property type="evidence" value="ECO:0007669"/>
    <property type="project" value="UniProtKB-KW"/>
</dbReference>
<evidence type="ECO:0000256" key="3">
    <source>
        <dbReference type="ARBA" id="ARBA00022670"/>
    </source>
</evidence>
<dbReference type="Pfam" id="PF04647">
    <property type="entry name" value="AgrB"/>
    <property type="match status" value="1"/>
</dbReference>
<keyword evidence="2" id="KW-0673">Quorum sensing</keyword>
<evidence type="ECO:0000256" key="4">
    <source>
        <dbReference type="ARBA" id="ARBA00022692"/>
    </source>
</evidence>
<name>A0A151AS82_9CLOT</name>
<evidence type="ECO:0000256" key="5">
    <source>
        <dbReference type="ARBA" id="ARBA00022801"/>
    </source>
</evidence>
<evidence type="ECO:0000256" key="7">
    <source>
        <dbReference type="ARBA" id="ARBA00023136"/>
    </source>
</evidence>
<proteinExistence type="predicted"/>
<dbReference type="RefSeq" id="WP_061857125.1">
    <property type="nucleotide sequence ID" value="NZ_LTBB01000001.1"/>
</dbReference>
<dbReference type="InterPro" id="IPR006741">
    <property type="entry name" value="AgrB"/>
</dbReference>
<evidence type="ECO:0000256" key="6">
    <source>
        <dbReference type="ARBA" id="ARBA00022989"/>
    </source>
</evidence>
<keyword evidence="10" id="KW-1185">Reference proteome</keyword>
<keyword evidence="5 9" id="KW-0378">Hydrolase</keyword>
<organism evidence="9 10">
    <name type="scientific">Clostridium colicanis DSM 13634</name>
    <dbReference type="NCBI Taxonomy" id="1121305"/>
    <lineage>
        <taxon>Bacteria</taxon>
        <taxon>Bacillati</taxon>
        <taxon>Bacillota</taxon>
        <taxon>Clostridia</taxon>
        <taxon>Eubacteriales</taxon>
        <taxon>Clostridiaceae</taxon>
        <taxon>Clostridium</taxon>
    </lineage>
</organism>
<keyword evidence="1" id="KW-1003">Cell membrane</keyword>
<keyword evidence="6 8" id="KW-1133">Transmembrane helix</keyword>
<keyword evidence="7 8" id="KW-0472">Membrane</keyword>
<feature type="transmembrane region" description="Helical" evidence="8">
    <location>
        <begin position="78"/>
        <end position="97"/>
    </location>
</feature>
<feature type="transmembrane region" description="Helical" evidence="8">
    <location>
        <begin position="142"/>
        <end position="158"/>
    </location>
</feature>
<comment type="caution">
    <text evidence="9">The sequence shown here is derived from an EMBL/GenBank/DDBJ whole genome shotgun (WGS) entry which is preliminary data.</text>
</comment>
<keyword evidence="4 8" id="KW-0812">Transmembrane</keyword>
<dbReference type="SMART" id="SM00793">
    <property type="entry name" value="AgrB"/>
    <property type="match status" value="1"/>
</dbReference>
<dbReference type="STRING" id="1121305.CLCOL_01810"/>
<feature type="transmembrane region" description="Helical" evidence="8">
    <location>
        <begin position="41"/>
        <end position="66"/>
    </location>
</feature>
<dbReference type="EMBL" id="LTBB01000001">
    <property type="protein sequence ID" value="KYH30237.1"/>
    <property type="molecule type" value="Genomic_DNA"/>
</dbReference>
<gene>
    <name evidence="9" type="ORF">CLCOL_01810</name>
</gene>
<evidence type="ECO:0000256" key="1">
    <source>
        <dbReference type="ARBA" id="ARBA00022475"/>
    </source>
</evidence>
<dbReference type="GO" id="GO:0016020">
    <property type="term" value="C:membrane"/>
    <property type="evidence" value="ECO:0007669"/>
    <property type="project" value="InterPro"/>
</dbReference>
<feature type="transmembrane region" description="Helical" evidence="8">
    <location>
        <begin position="165"/>
        <end position="183"/>
    </location>
</feature>
<evidence type="ECO:0000313" key="10">
    <source>
        <dbReference type="Proteomes" id="UP000075374"/>
    </source>
</evidence>
<evidence type="ECO:0000313" key="9">
    <source>
        <dbReference type="EMBL" id="KYH30237.1"/>
    </source>
</evidence>
<evidence type="ECO:0000256" key="2">
    <source>
        <dbReference type="ARBA" id="ARBA00022654"/>
    </source>
</evidence>
<reference evidence="9 10" key="1">
    <citation type="submission" date="2016-02" db="EMBL/GenBank/DDBJ databases">
        <title>Genome sequence of Clostridium colicanis DSM 13634.</title>
        <authorList>
            <person name="Poehlein A."/>
            <person name="Daniel R."/>
        </authorList>
    </citation>
    <scope>NUCLEOTIDE SEQUENCE [LARGE SCALE GENOMIC DNA]</scope>
    <source>
        <strain evidence="9 10">DSM 13634</strain>
    </source>
</reference>
<sequence>MKKIAKKLTNIIYENNSSLTNIELKKIEFGLECFLSEISKILIYLVVFSILSLTKYFVLALLSFTILRSAAGGYHDNTYLQCLISSFILMYIIIMCGTKLTLSTYVKGIIILLSIVLIIIYAPVDHYNKPIISESRRNRLKIISLCIFILLAGISIFLRGSAGKVILFSIFVESITLPLGYHFNRKEK</sequence>
<protein>
    <submittedName>
        <fullName evidence="9">Putative AgrB-like protein</fullName>
        <ecNumber evidence="9">3.4.-.-</ecNumber>
    </submittedName>
</protein>
<dbReference type="Proteomes" id="UP000075374">
    <property type="component" value="Unassembled WGS sequence"/>
</dbReference>
<feature type="transmembrane region" description="Helical" evidence="8">
    <location>
        <begin position="104"/>
        <end position="122"/>
    </location>
</feature>
<accession>A0A151AS82</accession>
<evidence type="ECO:0000256" key="8">
    <source>
        <dbReference type="SAM" id="Phobius"/>
    </source>
</evidence>
<dbReference type="GO" id="GO:0006508">
    <property type="term" value="P:proteolysis"/>
    <property type="evidence" value="ECO:0007669"/>
    <property type="project" value="UniProtKB-KW"/>
</dbReference>
<dbReference type="AlphaFoldDB" id="A0A151AS82"/>